<organism evidence="1 2">
    <name type="scientific">Spirosoma pollinicola</name>
    <dbReference type="NCBI Taxonomy" id="2057025"/>
    <lineage>
        <taxon>Bacteria</taxon>
        <taxon>Pseudomonadati</taxon>
        <taxon>Bacteroidota</taxon>
        <taxon>Cytophagia</taxon>
        <taxon>Cytophagales</taxon>
        <taxon>Cytophagaceae</taxon>
        <taxon>Spirosoma</taxon>
    </lineage>
</organism>
<evidence type="ECO:0000313" key="1">
    <source>
        <dbReference type="EMBL" id="AUD05941.1"/>
    </source>
</evidence>
<dbReference type="EMBL" id="CP025096">
    <property type="protein sequence ID" value="AUD05941.1"/>
    <property type="molecule type" value="Genomic_DNA"/>
</dbReference>
<gene>
    <name evidence="1" type="ORF">CWM47_31315</name>
</gene>
<accession>A0A2K8Z7U3</accession>
<dbReference type="Proteomes" id="UP000232883">
    <property type="component" value="Chromosome"/>
</dbReference>
<name>A0A2K8Z7U3_9BACT</name>
<dbReference type="KEGG" id="spir:CWM47_31315"/>
<keyword evidence="2" id="KW-1185">Reference proteome</keyword>
<dbReference type="AlphaFoldDB" id="A0A2K8Z7U3"/>
<evidence type="ECO:0000313" key="2">
    <source>
        <dbReference type="Proteomes" id="UP000232883"/>
    </source>
</evidence>
<proteinExistence type="predicted"/>
<dbReference type="RefSeq" id="WP_100992492.1">
    <property type="nucleotide sequence ID" value="NZ_CP025096.1"/>
</dbReference>
<sequence>MHPWDLTVSERFNKDKFDKLECEPFENYIDLNYDEFIFFNIWEFMKIEFMDISESALINKMNYFANKYKNHTDKLLAKDINVLCTEISIIAELLNIGHKIKYIDKIKTVLNKLKNRLYKYKTLFDSNEIFNTISTQVELALFEERFYTYFSTTKSEIIPKTSSIKNFHIYCDNLFNEIGVKYTFEDSFD</sequence>
<reference evidence="1 2" key="1">
    <citation type="submission" date="2017-11" db="EMBL/GenBank/DDBJ databases">
        <title>Taxonomic description and genome sequences of Spirosoma HA7 sp. nov., isolated from pollen microhabitat of Corylus avellana.</title>
        <authorList>
            <person name="Ambika Manirajan B."/>
            <person name="Suarez C."/>
            <person name="Ratering S."/>
            <person name="Geissler-Plaum R."/>
            <person name="Cardinale M."/>
            <person name="Sylvia S."/>
        </authorList>
    </citation>
    <scope>NUCLEOTIDE SEQUENCE [LARGE SCALE GENOMIC DNA]</scope>
    <source>
        <strain evidence="1 2">HA7</strain>
    </source>
</reference>
<protein>
    <submittedName>
        <fullName evidence="1">Uncharacterized protein</fullName>
    </submittedName>
</protein>